<evidence type="ECO:0000313" key="5">
    <source>
        <dbReference type="EMBL" id="PKY08708.1"/>
    </source>
</evidence>
<dbReference type="InterPro" id="IPR012677">
    <property type="entry name" value="Nucleotide-bd_a/b_plait_sf"/>
</dbReference>
<dbReference type="InterPro" id="IPR035979">
    <property type="entry name" value="RBD_domain_sf"/>
</dbReference>
<dbReference type="PROSITE" id="PS50102">
    <property type="entry name" value="RRM"/>
    <property type="match status" value="1"/>
</dbReference>
<feature type="region of interest" description="Disordered" evidence="3">
    <location>
        <begin position="108"/>
        <end position="127"/>
    </location>
</feature>
<evidence type="ECO:0000313" key="6">
    <source>
        <dbReference type="Proteomes" id="UP000234254"/>
    </source>
</evidence>
<proteinExistence type="predicted"/>
<dbReference type="VEuPathDB" id="FungiDB:P168DRAFT_301355"/>
<dbReference type="Gene3D" id="3.30.70.330">
    <property type="match status" value="1"/>
</dbReference>
<evidence type="ECO:0000256" key="1">
    <source>
        <dbReference type="ARBA" id="ARBA00022884"/>
    </source>
</evidence>
<dbReference type="Pfam" id="PF00076">
    <property type="entry name" value="RRM_1"/>
    <property type="match status" value="1"/>
</dbReference>
<dbReference type="GeneID" id="36546041"/>
<dbReference type="RefSeq" id="XP_024697302.1">
    <property type="nucleotide sequence ID" value="XM_024838517.1"/>
</dbReference>
<dbReference type="PANTHER" id="PTHR48024">
    <property type="entry name" value="GEO13361P1-RELATED"/>
    <property type="match status" value="1"/>
</dbReference>
<feature type="domain" description="RRM" evidence="4">
    <location>
        <begin position="2"/>
        <end position="111"/>
    </location>
</feature>
<dbReference type="GO" id="GO:0003723">
    <property type="term" value="F:RNA binding"/>
    <property type="evidence" value="ECO:0007669"/>
    <property type="project" value="UniProtKB-UniRule"/>
</dbReference>
<feature type="region of interest" description="Disordered" evidence="3">
    <location>
        <begin position="759"/>
        <end position="780"/>
    </location>
</feature>
<evidence type="ECO:0000256" key="3">
    <source>
        <dbReference type="SAM" id="MobiDB-lite"/>
    </source>
</evidence>
<gene>
    <name evidence="5" type="ORF">P168DRAFT_301355</name>
</gene>
<dbReference type="InterPro" id="IPR000504">
    <property type="entry name" value="RRM_dom"/>
</dbReference>
<dbReference type="OrthoDB" id="1577640at2759"/>
<comment type="caution">
    <text evidence="5">The sequence shown here is derived from an EMBL/GenBank/DDBJ whole genome shotgun (WGS) entry which is preliminary data.</text>
</comment>
<dbReference type="InterPro" id="IPR050886">
    <property type="entry name" value="RNA-binding_reg"/>
</dbReference>
<name>A0A2I1DFR4_ASPC2</name>
<sequence length="799" mass="86581">MSKLFIGWVQIVRFFASAPIANGGSGLAWHTDDATLRHGFEIFGEVQEAVVVKDRDTLRSRGFGLVRFAHERDAVVAQQAMNNKEISIVADKISLPIRFDGRVIRVGPASDRQDRSGGEAFHGRGGYNRSEIGVDGRSYGGGYGGYVRAVRLGNSSISSTTPSSDEPVSPWADLSAVQENAGLLDHRYLPMLGVGRGGSSRVSVEESASGPAAPDIGRLREVITFDWELPSLLREISSSANAYARRESVLDAITLVAKSDSVELMTCRQYLEGSHPDMGVKLVGICIDALGSPGYVSGKEDPQFKDIAVWLCLTFRTPRNGVTVMVSTGSFNGSRFTMSETHMLSSPACWSQLFENAVVVVMPAEVFPTNGLLKLSFGALLQLAAVEYPVEIESGLVLMGYSTALVPVDINDRGQLRKSELLATQGSWLQRQTLEELHTAEALLGWCASAQVRLGTDSLEANVGWSDAKVKPTTWRWKGANLQLLAQSAAPIQIGAQVGFAWERAVNTVRFTPGGNYTRCLASSMLEQAILYDVSAQRAWLVPLLSIYHHMLLVYHSMMSPPGDRRPIPVAIPSNGSASSLESLRANGAVAVEGVGEDTLTVRELIMGFSINFSMTTLQPPRGSRIYGYEFMDLVVGSPRSDLKTIMVERPGLGWAPLLNELPCLFCAGLGDAIVGTRASKLDSPCNYLPVGRNLLASPVETIQTLCRKQGSTLTNEHRRITRDYVLALSGQPFIRCVHGAGTSSCWDHPEEFIQKIQRGADADSGEQARGETGPPTRGAVVLGSVGGQGFRRAYELWR</sequence>
<dbReference type="SMART" id="SM00360">
    <property type="entry name" value="RRM"/>
    <property type="match status" value="1"/>
</dbReference>
<reference evidence="5" key="1">
    <citation type="submission" date="2016-12" db="EMBL/GenBank/DDBJ databases">
        <title>The genomes of Aspergillus section Nigri reveals drivers in fungal speciation.</title>
        <authorList>
            <consortium name="DOE Joint Genome Institute"/>
            <person name="Vesth T.C."/>
            <person name="Nybo J."/>
            <person name="Theobald S."/>
            <person name="Brandl J."/>
            <person name="Frisvad J.C."/>
            <person name="Nielsen K.F."/>
            <person name="Lyhne E.K."/>
            <person name="Kogle M.E."/>
            <person name="Kuo A."/>
            <person name="Riley R."/>
            <person name="Clum A."/>
            <person name="Nolan M."/>
            <person name="Lipzen A."/>
            <person name="Salamov A."/>
            <person name="Henrissat B."/>
            <person name="Wiebenga A."/>
            <person name="De vries R.P."/>
            <person name="Grigoriev I.V."/>
            <person name="Mortensen U.H."/>
            <person name="Andersen M.R."/>
            <person name="Baker S.E."/>
        </authorList>
    </citation>
    <scope>NUCLEOTIDE SEQUENCE</scope>
    <source>
        <strain evidence="5">IBT 28561</strain>
    </source>
</reference>
<dbReference type="SUPFAM" id="SSF54928">
    <property type="entry name" value="RNA-binding domain, RBD"/>
    <property type="match status" value="1"/>
</dbReference>
<evidence type="ECO:0000259" key="4">
    <source>
        <dbReference type="PROSITE" id="PS50102"/>
    </source>
</evidence>
<keyword evidence="6" id="KW-1185">Reference proteome</keyword>
<accession>A0A2I1DFR4</accession>
<dbReference type="Proteomes" id="UP000234254">
    <property type="component" value="Unassembled WGS sequence"/>
</dbReference>
<organism evidence="5 6">
    <name type="scientific">Aspergillus campestris (strain IBT 28561)</name>
    <dbReference type="NCBI Taxonomy" id="1392248"/>
    <lineage>
        <taxon>Eukaryota</taxon>
        <taxon>Fungi</taxon>
        <taxon>Dikarya</taxon>
        <taxon>Ascomycota</taxon>
        <taxon>Pezizomycotina</taxon>
        <taxon>Eurotiomycetes</taxon>
        <taxon>Eurotiomycetidae</taxon>
        <taxon>Eurotiales</taxon>
        <taxon>Aspergillaceae</taxon>
        <taxon>Aspergillus</taxon>
        <taxon>Aspergillus subgen. Circumdati</taxon>
    </lineage>
</organism>
<dbReference type="GO" id="GO:0005634">
    <property type="term" value="C:nucleus"/>
    <property type="evidence" value="ECO:0007669"/>
    <property type="project" value="TreeGrafter"/>
</dbReference>
<evidence type="ECO:0000256" key="2">
    <source>
        <dbReference type="PROSITE-ProRule" id="PRU00176"/>
    </source>
</evidence>
<feature type="compositionally biased region" description="Basic and acidic residues" evidence="3">
    <location>
        <begin position="759"/>
        <end position="770"/>
    </location>
</feature>
<keyword evidence="1 2" id="KW-0694">RNA-binding</keyword>
<dbReference type="PANTHER" id="PTHR48024:SF60">
    <property type="entry name" value="RNA-BINDING PROTEIN, PUTATIVE (AFU_ORTHOLOGUE AFUA_3G08580)-RELATED"/>
    <property type="match status" value="1"/>
</dbReference>
<dbReference type="EMBL" id="MSFM01000001">
    <property type="protein sequence ID" value="PKY08708.1"/>
    <property type="molecule type" value="Genomic_DNA"/>
</dbReference>
<protein>
    <recommendedName>
        <fullName evidence="4">RRM domain-containing protein</fullName>
    </recommendedName>
</protein>
<dbReference type="AlphaFoldDB" id="A0A2I1DFR4"/>